<protein>
    <submittedName>
        <fullName evidence="2">Uncharacterized protein</fullName>
    </submittedName>
</protein>
<feature type="compositionally biased region" description="Low complexity" evidence="1">
    <location>
        <begin position="237"/>
        <end position="246"/>
    </location>
</feature>
<feature type="region of interest" description="Disordered" evidence="1">
    <location>
        <begin position="212"/>
        <end position="332"/>
    </location>
</feature>
<dbReference type="Proteomes" id="UP000829354">
    <property type="component" value="Chromosome IV"/>
</dbReference>
<feature type="compositionally biased region" description="Polar residues" evidence="1">
    <location>
        <begin position="38"/>
        <end position="49"/>
    </location>
</feature>
<feature type="compositionally biased region" description="Basic and acidic residues" evidence="1">
    <location>
        <begin position="266"/>
        <end position="289"/>
    </location>
</feature>
<reference evidence="2 3" key="1">
    <citation type="submission" date="2022-04" db="EMBL/GenBank/DDBJ databases">
        <title>Chromosome-level reference genomes for two strains of Caenorhabditis briggsae: an improved platform for comparative genomics.</title>
        <authorList>
            <person name="Stevens L."/>
            <person name="Andersen E."/>
        </authorList>
    </citation>
    <scope>NUCLEOTIDE SEQUENCE [LARGE SCALE GENOMIC DNA]</scope>
    <source>
        <strain evidence="2">VX34</strain>
        <tissue evidence="2">Whole-organism</tissue>
    </source>
</reference>
<proteinExistence type="predicted"/>
<evidence type="ECO:0000313" key="3">
    <source>
        <dbReference type="Proteomes" id="UP000829354"/>
    </source>
</evidence>
<accession>A0AAE9JFC9</accession>
<evidence type="ECO:0000313" key="2">
    <source>
        <dbReference type="EMBL" id="UMM30012.1"/>
    </source>
</evidence>
<feature type="region of interest" description="Disordered" evidence="1">
    <location>
        <begin position="112"/>
        <end position="133"/>
    </location>
</feature>
<gene>
    <name evidence="2" type="ORF">L5515_012082</name>
</gene>
<dbReference type="AlphaFoldDB" id="A0AAE9JFC9"/>
<sequence length="332" mass="37394">MLPLPWWILGVGPDEADDEQLIEPEKTPENPEIPEPSTPSSLVFRTPSASPEFLAEAQDHLPKVVDMNTFMNVAKKRSSSRMDDWVSPKVRKTNEKKSFVRNETEIMNKTLDEEPDGIPLNSEDSSRSGSPMPFNNDVFNDTFFLDDNNNQMAQNETVVESPSRERDFPLFFTSFDDTTVLFNTTITGDIDLSQKNDAVGDWVFKNNQFLQSPDLKTDGAGDAVFKQPKKRGRKPKAASAATTPAANKTMGSPHSELKQGNGSGEEGNKEKETKKEKEKKKELEKKKHDDDDELEQDVEKDVQSPSTPMRAPSLNRRQTPSRKAKTYKSLRE</sequence>
<feature type="compositionally biased region" description="Basic residues" evidence="1">
    <location>
        <begin position="227"/>
        <end position="236"/>
    </location>
</feature>
<dbReference type="EMBL" id="CP092623">
    <property type="protein sequence ID" value="UMM30012.1"/>
    <property type="molecule type" value="Genomic_DNA"/>
</dbReference>
<organism evidence="2 3">
    <name type="scientific">Caenorhabditis briggsae</name>
    <dbReference type="NCBI Taxonomy" id="6238"/>
    <lineage>
        <taxon>Eukaryota</taxon>
        <taxon>Metazoa</taxon>
        <taxon>Ecdysozoa</taxon>
        <taxon>Nematoda</taxon>
        <taxon>Chromadorea</taxon>
        <taxon>Rhabditida</taxon>
        <taxon>Rhabditina</taxon>
        <taxon>Rhabditomorpha</taxon>
        <taxon>Rhabditoidea</taxon>
        <taxon>Rhabditidae</taxon>
        <taxon>Peloderinae</taxon>
        <taxon>Caenorhabditis</taxon>
    </lineage>
</organism>
<feature type="region of interest" description="Disordered" evidence="1">
    <location>
        <begin position="12"/>
        <end position="50"/>
    </location>
</feature>
<keyword evidence="3" id="KW-1185">Reference proteome</keyword>
<evidence type="ECO:0000256" key="1">
    <source>
        <dbReference type="SAM" id="MobiDB-lite"/>
    </source>
</evidence>
<feature type="compositionally biased region" description="Basic residues" evidence="1">
    <location>
        <begin position="319"/>
        <end position="332"/>
    </location>
</feature>
<name>A0AAE9JFC9_CAEBR</name>